<reference evidence="4" key="2">
    <citation type="submission" date="2020-11" db="EMBL/GenBank/DDBJ databases">
        <authorList>
            <person name="McCartney M.A."/>
            <person name="Auch B."/>
            <person name="Kono T."/>
            <person name="Mallez S."/>
            <person name="Becker A."/>
            <person name="Gohl D.M."/>
            <person name="Silverstein K.A.T."/>
            <person name="Koren S."/>
            <person name="Bechman K.B."/>
            <person name="Herman A."/>
            <person name="Abrahante J.E."/>
            <person name="Garbe J."/>
        </authorList>
    </citation>
    <scope>NUCLEOTIDE SEQUENCE</scope>
    <source>
        <strain evidence="4">Duluth1</strain>
        <tissue evidence="4">Whole animal</tissue>
    </source>
</reference>
<gene>
    <name evidence="4" type="ORF">DPMN_108293</name>
</gene>
<evidence type="ECO:0000256" key="2">
    <source>
        <dbReference type="SAM" id="MobiDB-lite"/>
    </source>
</evidence>
<sequence>MSIWKSTRLDDHSVMEESKIYLIEIVFDNAIKGVTSSKMKGDAKKALKYWKSFLKYITELETNNISPNDEKKRMTKDNLEEEHGKLDGQQQQQHTDKSQKTDDDETNEGTKAGTPNRSYNLGRDNCNLKLENESMKRQRPETPNLMKKLRKENDKLKEDVETYKLSISELETRLSSILGSQLTAGNPNIADLSDPYRPTLLGEQFRSLYDNELTDLLAYMEKHDLKEPESIAIMCDIIQNIDEFCLKANNQQVRKLFEMVVDEVRNPEVKQQRNMTCVKYTAQNSVELNALQEKTVERFVLDLHKALSSVSCVSLNQIFDTYFMKEFRTKHGQLTDQCKELNEFVSKAIQLLWMMKGHLPPVVLKWCQPDEPFDKVYFSFYTSTGEKVSQCIWPAVLLHKDGPLIARGIAQGK</sequence>
<organism evidence="4 5">
    <name type="scientific">Dreissena polymorpha</name>
    <name type="common">Zebra mussel</name>
    <name type="synonym">Mytilus polymorpha</name>
    <dbReference type="NCBI Taxonomy" id="45954"/>
    <lineage>
        <taxon>Eukaryota</taxon>
        <taxon>Metazoa</taxon>
        <taxon>Spiralia</taxon>
        <taxon>Lophotrochozoa</taxon>
        <taxon>Mollusca</taxon>
        <taxon>Bivalvia</taxon>
        <taxon>Autobranchia</taxon>
        <taxon>Heteroconchia</taxon>
        <taxon>Euheterodonta</taxon>
        <taxon>Imparidentia</taxon>
        <taxon>Neoheterodontei</taxon>
        <taxon>Myida</taxon>
        <taxon>Dreissenoidea</taxon>
        <taxon>Dreissenidae</taxon>
        <taxon>Dreissena</taxon>
    </lineage>
</organism>
<feature type="compositionally biased region" description="Basic and acidic residues" evidence="2">
    <location>
        <begin position="68"/>
        <end position="86"/>
    </location>
</feature>
<evidence type="ECO:0000313" key="4">
    <source>
        <dbReference type="EMBL" id="KAH3834960.1"/>
    </source>
</evidence>
<dbReference type="AlphaFoldDB" id="A0A9D4QLX5"/>
<evidence type="ECO:0000256" key="1">
    <source>
        <dbReference type="SAM" id="Coils"/>
    </source>
</evidence>
<feature type="coiled-coil region" evidence="1">
    <location>
        <begin position="146"/>
        <end position="173"/>
    </location>
</feature>
<dbReference type="EMBL" id="JAIWYP010000004">
    <property type="protein sequence ID" value="KAH3834960.1"/>
    <property type="molecule type" value="Genomic_DNA"/>
</dbReference>
<dbReference type="InterPro" id="IPR031981">
    <property type="entry name" value="MIEAP_C"/>
</dbReference>
<keyword evidence="5" id="KW-1185">Reference proteome</keyword>
<dbReference type="Proteomes" id="UP000828390">
    <property type="component" value="Unassembled WGS sequence"/>
</dbReference>
<accession>A0A9D4QLX5</accession>
<reference evidence="4" key="1">
    <citation type="journal article" date="2019" name="bioRxiv">
        <title>The Genome of the Zebra Mussel, Dreissena polymorpha: A Resource for Invasive Species Research.</title>
        <authorList>
            <person name="McCartney M.A."/>
            <person name="Auch B."/>
            <person name="Kono T."/>
            <person name="Mallez S."/>
            <person name="Zhang Y."/>
            <person name="Obille A."/>
            <person name="Becker A."/>
            <person name="Abrahante J.E."/>
            <person name="Garbe J."/>
            <person name="Badalamenti J.P."/>
            <person name="Herman A."/>
            <person name="Mangelson H."/>
            <person name="Liachko I."/>
            <person name="Sullivan S."/>
            <person name="Sone E.D."/>
            <person name="Koren S."/>
            <person name="Silverstein K.A.T."/>
            <person name="Beckman K.B."/>
            <person name="Gohl D.M."/>
        </authorList>
    </citation>
    <scope>NUCLEOTIDE SEQUENCE</scope>
    <source>
        <strain evidence="4">Duluth1</strain>
        <tissue evidence="4">Whole animal</tissue>
    </source>
</reference>
<comment type="caution">
    <text evidence="4">The sequence shown here is derived from an EMBL/GenBank/DDBJ whole genome shotgun (WGS) entry which is preliminary data.</text>
</comment>
<evidence type="ECO:0000313" key="5">
    <source>
        <dbReference type="Proteomes" id="UP000828390"/>
    </source>
</evidence>
<feature type="domain" description="Mitochondria-eating protein C-terminal" evidence="3">
    <location>
        <begin position="198"/>
        <end position="410"/>
    </location>
</feature>
<keyword evidence="1" id="KW-0175">Coiled coil</keyword>
<name>A0A9D4QLX5_DREPO</name>
<proteinExistence type="predicted"/>
<protein>
    <recommendedName>
        <fullName evidence="3">Mitochondria-eating protein C-terminal domain-containing protein</fullName>
    </recommendedName>
</protein>
<dbReference type="Pfam" id="PF16026">
    <property type="entry name" value="MIEAP"/>
    <property type="match status" value="1"/>
</dbReference>
<feature type="region of interest" description="Disordered" evidence="2">
    <location>
        <begin position="66"/>
        <end position="124"/>
    </location>
</feature>
<evidence type="ECO:0000259" key="3">
    <source>
        <dbReference type="Pfam" id="PF16026"/>
    </source>
</evidence>